<dbReference type="Proteomes" id="UP001519295">
    <property type="component" value="Unassembled WGS sequence"/>
</dbReference>
<keyword evidence="2" id="KW-1185">Reference proteome</keyword>
<gene>
    <name evidence="1" type="ORF">JOF36_005951</name>
</gene>
<protein>
    <submittedName>
        <fullName evidence="1">Transcriptional regulator</fullName>
    </submittedName>
</protein>
<comment type="caution">
    <text evidence="1">The sequence shown here is derived from an EMBL/GenBank/DDBJ whole genome shotgun (WGS) entry which is preliminary data.</text>
</comment>
<sequence length="80" mass="8222">MAGPRKLPPTPALVALAEAGYLDREIGDMFGVSRQAVAHRLAGLDITRAQRVPCPACHGSGTVAPVALRVGPSPPLPETA</sequence>
<evidence type="ECO:0000313" key="2">
    <source>
        <dbReference type="Proteomes" id="UP001519295"/>
    </source>
</evidence>
<dbReference type="EMBL" id="JAGINU010000001">
    <property type="protein sequence ID" value="MBP2370255.1"/>
    <property type="molecule type" value="Genomic_DNA"/>
</dbReference>
<proteinExistence type="predicted"/>
<organism evidence="1 2">
    <name type="scientific">Pseudonocardia parietis</name>
    <dbReference type="NCBI Taxonomy" id="570936"/>
    <lineage>
        <taxon>Bacteria</taxon>
        <taxon>Bacillati</taxon>
        <taxon>Actinomycetota</taxon>
        <taxon>Actinomycetes</taxon>
        <taxon>Pseudonocardiales</taxon>
        <taxon>Pseudonocardiaceae</taxon>
        <taxon>Pseudonocardia</taxon>
    </lineage>
</organism>
<name>A0ABS4W268_9PSEU</name>
<reference evidence="1 2" key="1">
    <citation type="submission" date="2021-03" db="EMBL/GenBank/DDBJ databases">
        <title>Sequencing the genomes of 1000 actinobacteria strains.</title>
        <authorList>
            <person name="Klenk H.-P."/>
        </authorList>
    </citation>
    <scope>NUCLEOTIDE SEQUENCE [LARGE SCALE GENOMIC DNA]</scope>
    <source>
        <strain evidence="1 2">DSM 45256</strain>
    </source>
</reference>
<dbReference type="RefSeq" id="WP_210033355.1">
    <property type="nucleotide sequence ID" value="NZ_JAGINU010000001.1"/>
</dbReference>
<accession>A0ABS4W268</accession>
<evidence type="ECO:0000313" key="1">
    <source>
        <dbReference type="EMBL" id="MBP2370255.1"/>
    </source>
</evidence>